<sequence length="239" mass="26853">MAPNLISSYSKDLSQKPSYVSSRVIDEYYHLSSEDNDLLKITEYALVGSEYHFYSDIVYIGCTTSGFYSEHAEHLRECRYRTDQIIEELLSLDMHEPSEDILIGRIAYNDFNFVDHGLAKTGKQVKGVYIDTDFQGAGIASSIYGSLLSKHEHIVCDNIQSLSGGSLWAGKLIKLGEVRIYDVAKKTFLDVLTLHGIGMNGIVPWSAIDLPFSELSKWGKRPLSNEPCHHIVNIISKDK</sequence>
<name>A0ABS0U064_9GAMM</name>
<dbReference type="EMBL" id="JACOII010000006">
    <property type="protein sequence ID" value="MBI6547270.1"/>
    <property type="molecule type" value="Genomic_DNA"/>
</dbReference>
<dbReference type="Proteomes" id="UP000696184">
    <property type="component" value="Unassembled WGS sequence"/>
</dbReference>
<evidence type="ECO:0000313" key="1">
    <source>
        <dbReference type="EMBL" id="MBI6547270.1"/>
    </source>
</evidence>
<reference evidence="1 2" key="1">
    <citation type="submission" date="2020-08" db="EMBL/GenBank/DDBJ databases">
        <title>Description of Xenorhabdus lircayensis sp. nov., the symbiotic bacterium associated with the entomopathogenic nematode Steirnernema unicornum.</title>
        <authorList>
            <person name="Castaneda-Alvarez C."/>
            <person name="Prodan S."/>
            <person name="Zamorano A."/>
            <person name="San-Blas E."/>
            <person name="Aballay E."/>
        </authorList>
    </citation>
    <scope>NUCLEOTIDE SEQUENCE [LARGE SCALE GENOMIC DNA]</scope>
    <source>
        <strain evidence="1 2">VLS</strain>
    </source>
</reference>
<evidence type="ECO:0008006" key="3">
    <source>
        <dbReference type="Google" id="ProtNLM"/>
    </source>
</evidence>
<protein>
    <recommendedName>
        <fullName evidence="3">N-acetyltransferase domain-containing protein</fullName>
    </recommendedName>
</protein>
<organism evidence="1 2">
    <name type="scientific">Xenorhabdus lircayensis</name>
    <dbReference type="NCBI Taxonomy" id="2763499"/>
    <lineage>
        <taxon>Bacteria</taxon>
        <taxon>Pseudomonadati</taxon>
        <taxon>Pseudomonadota</taxon>
        <taxon>Gammaproteobacteria</taxon>
        <taxon>Enterobacterales</taxon>
        <taxon>Morganellaceae</taxon>
        <taxon>Xenorhabdus</taxon>
    </lineage>
</organism>
<proteinExistence type="predicted"/>
<dbReference type="RefSeq" id="WP_198688078.1">
    <property type="nucleotide sequence ID" value="NZ_CAWPUD010000060.1"/>
</dbReference>
<comment type="caution">
    <text evidence="1">The sequence shown here is derived from an EMBL/GenBank/DDBJ whole genome shotgun (WGS) entry which is preliminary data.</text>
</comment>
<accession>A0ABS0U064</accession>
<gene>
    <name evidence="1" type="ORF">H8A87_00475</name>
</gene>
<keyword evidence="2" id="KW-1185">Reference proteome</keyword>
<evidence type="ECO:0000313" key="2">
    <source>
        <dbReference type="Proteomes" id="UP000696184"/>
    </source>
</evidence>